<evidence type="ECO:0000313" key="3">
    <source>
        <dbReference type="EMBL" id="KAJ7749846.1"/>
    </source>
</evidence>
<reference evidence="3" key="1">
    <citation type="submission" date="2023-03" db="EMBL/GenBank/DDBJ databases">
        <title>Massive genome expansion in bonnet fungi (Mycena s.s.) driven by repeated elements and novel gene families across ecological guilds.</title>
        <authorList>
            <consortium name="Lawrence Berkeley National Laboratory"/>
            <person name="Harder C.B."/>
            <person name="Miyauchi S."/>
            <person name="Viragh M."/>
            <person name="Kuo A."/>
            <person name="Thoen E."/>
            <person name="Andreopoulos B."/>
            <person name="Lu D."/>
            <person name="Skrede I."/>
            <person name="Drula E."/>
            <person name="Henrissat B."/>
            <person name="Morin E."/>
            <person name="Kohler A."/>
            <person name="Barry K."/>
            <person name="LaButti K."/>
            <person name="Morin E."/>
            <person name="Salamov A."/>
            <person name="Lipzen A."/>
            <person name="Mereny Z."/>
            <person name="Hegedus B."/>
            <person name="Baldrian P."/>
            <person name="Stursova M."/>
            <person name="Weitz H."/>
            <person name="Taylor A."/>
            <person name="Grigoriev I.V."/>
            <person name="Nagy L.G."/>
            <person name="Martin F."/>
            <person name="Kauserud H."/>
        </authorList>
    </citation>
    <scope>NUCLEOTIDE SEQUENCE</scope>
    <source>
        <strain evidence="3">CBHHK188m</strain>
    </source>
</reference>
<keyword evidence="4" id="KW-1185">Reference proteome</keyword>
<dbReference type="GO" id="GO:0060963">
    <property type="term" value="P:positive regulation of ribosomal protein gene transcription by RNA polymerase II"/>
    <property type="evidence" value="ECO:0007669"/>
    <property type="project" value="TreeGrafter"/>
</dbReference>
<dbReference type="PANTHER" id="PTHR37784">
    <property type="entry name" value="PROTEIN MSN1"/>
    <property type="match status" value="1"/>
</dbReference>
<dbReference type="AlphaFoldDB" id="A0AAD7IT20"/>
<organism evidence="3 4">
    <name type="scientific">Mycena maculata</name>
    <dbReference type="NCBI Taxonomy" id="230809"/>
    <lineage>
        <taxon>Eukaryota</taxon>
        <taxon>Fungi</taxon>
        <taxon>Dikarya</taxon>
        <taxon>Basidiomycota</taxon>
        <taxon>Agaricomycotina</taxon>
        <taxon>Agaricomycetes</taxon>
        <taxon>Agaricomycetidae</taxon>
        <taxon>Agaricales</taxon>
        <taxon>Marasmiineae</taxon>
        <taxon>Mycenaceae</taxon>
        <taxon>Mycena</taxon>
    </lineage>
</organism>
<accession>A0AAD7IT20</accession>
<comment type="caution">
    <text evidence="3">The sequence shown here is derived from an EMBL/GenBank/DDBJ whole genome shotgun (WGS) entry which is preliminary data.</text>
</comment>
<dbReference type="PANTHER" id="PTHR37784:SF2">
    <property type="entry name" value="HIGH-OSMOLARITY-INDUCED TRANSCRIPTION PROTEIN 1"/>
    <property type="match status" value="1"/>
</dbReference>
<dbReference type="InterPro" id="IPR052146">
    <property type="entry name" value="HOT1"/>
</dbReference>
<gene>
    <name evidence="3" type="ORF">DFH07DRAFT_961631</name>
</gene>
<dbReference type="GO" id="GO:0000978">
    <property type="term" value="F:RNA polymerase II cis-regulatory region sequence-specific DNA binding"/>
    <property type="evidence" value="ECO:0007669"/>
    <property type="project" value="TreeGrafter"/>
</dbReference>
<protein>
    <recommendedName>
        <fullName evidence="2">Transcription activator GCR1-like domain-containing protein</fullName>
    </recommendedName>
</protein>
<feature type="compositionally biased region" description="Polar residues" evidence="1">
    <location>
        <begin position="175"/>
        <end position="194"/>
    </location>
</feature>
<dbReference type="InterPro" id="IPR038279">
    <property type="entry name" value="Ndc10_dom2_sf"/>
</dbReference>
<dbReference type="EMBL" id="JARJLG010000084">
    <property type="protein sequence ID" value="KAJ7749846.1"/>
    <property type="molecule type" value="Genomic_DNA"/>
</dbReference>
<evidence type="ECO:0000259" key="2">
    <source>
        <dbReference type="Pfam" id="PF12550"/>
    </source>
</evidence>
<name>A0AAD7IT20_9AGAR</name>
<evidence type="ECO:0000256" key="1">
    <source>
        <dbReference type="SAM" id="MobiDB-lite"/>
    </source>
</evidence>
<dbReference type="GO" id="GO:0000981">
    <property type="term" value="F:DNA-binding transcription factor activity, RNA polymerase II-specific"/>
    <property type="evidence" value="ECO:0007669"/>
    <property type="project" value="TreeGrafter"/>
</dbReference>
<proteinExistence type="predicted"/>
<dbReference type="Proteomes" id="UP001215280">
    <property type="component" value="Unassembled WGS sequence"/>
</dbReference>
<feature type="domain" description="Transcription activator GCR1-like" evidence="2">
    <location>
        <begin position="260"/>
        <end position="331"/>
    </location>
</feature>
<dbReference type="Pfam" id="PF12550">
    <property type="entry name" value="GCR1_C"/>
    <property type="match status" value="1"/>
</dbReference>
<dbReference type="InterPro" id="IPR022210">
    <property type="entry name" value="TF_GCR1-like"/>
</dbReference>
<dbReference type="Gene3D" id="1.10.443.20">
    <property type="entry name" value="Centromere DNA-binding protein complex CBF3 subunit, domain 2"/>
    <property type="match status" value="1"/>
</dbReference>
<feature type="region of interest" description="Disordered" evidence="1">
    <location>
        <begin position="170"/>
        <end position="217"/>
    </location>
</feature>
<evidence type="ECO:0000313" key="4">
    <source>
        <dbReference type="Proteomes" id="UP001215280"/>
    </source>
</evidence>
<feature type="compositionally biased region" description="Low complexity" evidence="1">
    <location>
        <begin position="195"/>
        <end position="217"/>
    </location>
</feature>
<sequence>MNYSPHWGHYIGSLKWILLLQDCALLHTKYPQLPLFSYLPFNSATFREFAAASAARISDVETSGHLAVKNLLQTLVRSFQGAVSSLTMAQHAARDELRAQMLSLEAQIQALALRINDVDRPQRRSRDTVNLVLLIPPPFLPSLAPAIVHISNETSVRLGIATTIEDGMYIPPDQSPFQTHPFSASTEQHAPGSTSLSMASVISPSSSTPSASQPASSSVEQTAAWNLLSLRYTDARLRRHTWDWIEAMNSFLPKYDFQPVKKITDIWTEWATGLNGFLSIRELEEGWNSRWKRDSRKIKSEWSRRSKVIKLIEGLQKKPNWNLELALRFIRETYEMDRQFNTVRKFCDYIQSSKTGGLDAVFTKSCTFVN</sequence>